<dbReference type="Gene3D" id="2.60.120.260">
    <property type="entry name" value="Galactose-binding domain-like"/>
    <property type="match status" value="1"/>
</dbReference>
<dbReference type="SUPFAM" id="SSF53474">
    <property type="entry name" value="alpha/beta-Hydrolases"/>
    <property type="match status" value="1"/>
</dbReference>
<feature type="chain" id="PRO_5002743005" description="Xaa-Pro dipeptidyl-peptidase C-terminal domain-containing protein" evidence="2">
    <location>
        <begin position="24"/>
        <end position="604"/>
    </location>
</feature>
<dbReference type="Gene3D" id="3.40.50.1820">
    <property type="entry name" value="alpha/beta hydrolase"/>
    <property type="match status" value="1"/>
</dbReference>
<protein>
    <recommendedName>
        <fullName evidence="3">Xaa-Pro dipeptidyl-peptidase C-terminal domain-containing protein</fullName>
    </recommendedName>
</protein>
<dbReference type="OMA" id="MVTGWWD"/>
<dbReference type="Pfam" id="PF02129">
    <property type="entry name" value="Peptidase_S15"/>
    <property type="match status" value="1"/>
</dbReference>
<dbReference type="NCBIfam" id="TIGR00976">
    <property type="entry name" value="CocE_NonD"/>
    <property type="match status" value="2"/>
</dbReference>
<feature type="domain" description="Xaa-Pro dipeptidyl-peptidase C-terminal" evidence="3">
    <location>
        <begin position="355"/>
        <end position="588"/>
    </location>
</feature>
<dbReference type="KEGG" id="mbr:MONBRDRAFT_39252"/>
<dbReference type="RefSeq" id="XP_001750674.1">
    <property type="nucleotide sequence ID" value="XM_001750622.1"/>
</dbReference>
<reference evidence="4 5" key="1">
    <citation type="journal article" date="2008" name="Nature">
        <title>The genome of the choanoflagellate Monosiga brevicollis and the origin of metazoans.</title>
        <authorList>
            <consortium name="JGI Sequencing"/>
            <person name="King N."/>
            <person name="Westbrook M.J."/>
            <person name="Young S.L."/>
            <person name="Kuo A."/>
            <person name="Abedin M."/>
            <person name="Chapman J."/>
            <person name="Fairclough S."/>
            <person name="Hellsten U."/>
            <person name="Isogai Y."/>
            <person name="Letunic I."/>
            <person name="Marr M."/>
            <person name="Pincus D."/>
            <person name="Putnam N."/>
            <person name="Rokas A."/>
            <person name="Wright K.J."/>
            <person name="Zuzow R."/>
            <person name="Dirks W."/>
            <person name="Good M."/>
            <person name="Goodstein D."/>
            <person name="Lemons D."/>
            <person name="Li W."/>
            <person name="Lyons J.B."/>
            <person name="Morris A."/>
            <person name="Nichols S."/>
            <person name="Richter D.J."/>
            <person name="Salamov A."/>
            <person name="Bork P."/>
            <person name="Lim W.A."/>
            <person name="Manning G."/>
            <person name="Miller W.T."/>
            <person name="McGinnis W."/>
            <person name="Shapiro H."/>
            <person name="Tjian R."/>
            <person name="Grigoriev I.V."/>
            <person name="Rokhsar D."/>
        </authorList>
    </citation>
    <scope>NUCLEOTIDE SEQUENCE [LARGE SCALE GENOMIC DNA]</scope>
    <source>
        <strain evidence="5">MX1 / ATCC 50154</strain>
    </source>
</reference>
<dbReference type="GO" id="GO:0004252">
    <property type="term" value="F:serine-type endopeptidase activity"/>
    <property type="evidence" value="ECO:0000318"/>
    <property type="project" value="GO_Central"/>
</dbReference>
<evidence type="ECO:0000259" key="3">
    <source>
        <dbReference type="SMART" id="SM00939"/>
    </source>
</evidence>
<dbReference type="AlphaFoldDB" id="A9VD89"/>
<name>A9VD89_MONBE</name>
<dbReference type="InterPro" id="IPR008979">
    <property type="entry name" value="Galactose-bd-like_sf"/>
</dbReference>
<evidence type="ECO:0000256" key="1">
    <source>
        <dbReference type="ARBA" id="ARBA00022801"/>
    </source>
</evidence>
<accession>A9VD89</accession>
<dbReference type="InterPro" id="IPR005674">
    <property type="entry name" value="CocE/Ser_esterase"/>
</dbReference>
<dbReference type="GO" id="GO:0008239">
    <property type="term" value="F:dipeptidyl-peptidase activity"/>
    <property type="evidence" value="ECO:0007669"/>
    <property type="project" value="InterPro"/>
</dbReference>
<dbReference type="InterPro" id="IPR029058">
    <property type="entry name" value="AB_hydrolase_fold"/>
</dbReference>
<keyword evidence="2" id="KW-0732">Signal</keyword>
<dbReference type="Pfam" id="PF08530">
    <property type="entry name" value="PepX_C"/>
    <property type="match status" value="1"/>
</dbReference>
<dbReference type="GeneID" id="5895957"/>
<dbReference type="InterPro" id="IPR000383">
    <property type="entry name" value="Xaa-Pro-like_dom"/>
</dbReference>
<dbReference type="InterPro" id="IPR050585">
    <property type="entry name" value="Xaa-Pro_dipeptidyl-ppase/CocE"/>
</dbReference>
<dbReference type="EMBL" id="CH991586">
    <property type="protein sequence ID" value="EDQ84487.1"/>
    <property type="molecule type" value="Genomic_DNA"/>
</dbReference>
<dbReference type="Proteomes" id="UP000001357">
    <property type="component" value="Unassembled WGS sequence"/>
</dbReference>
<feature type="signal peptide" evidence="2">
    <location>
        <begin position="1"/>
        <end position="23"/>
    </location>
</feature>
<dbReference type="SMART" id="SM00939">
    <property type="entry name" value="PepX_C"/>
    <property type="match status" value="1"/>
</dbReference>
<keyword evidence="5" id="KW-1185">Reference proteome</keyword>
<gene>
    <name evidence="4" type="ORF">MONBRDRAFT_39252</name>
</gene>
<evidence type="ECO:0000313" key="5">
    <source>
        <dbReference type="Proteomes" id="UP000001357"/>
    </source>
</evidence>
<evidence type="ECO:0000256" key="2">
    <source>
        <dbReference type="SAM" id="SignalP"/>
    </source>
</evidence>
<evidence type="ECO:0000313" key="4">
    <source>
        <dbReference type="EMBL" id="EDQ84487.1"/>
    </source>
</evidence>
<dbReference type="STRING" id="81824.A9VD89"/>
<proteinExistence type="predicted"/>
<dbReference type="PANTHER" id="PTHR43056:SF10">
    <property type="entry name" value="COCE_NOND FAMILY, PUTATIVE (AFU_ORTHOLOGUE AFUA_7G00600)-RELATED"/>
    <property type="match status" value="1"/>
</dbReference>
<sequence length="604" mass="67264">MKMRLAVTVAVAMVVALVGGVRAMNVEQLTEMAAVMGEEFETEIAAARASWSAFNLTMRDGVQLWTVFLNLHSEGTWPTVVIRSPYGPDGTENLADLFLPFGFVVVEQNQRGTGQSEGNFTFWSTCPDDEADTISWIKQQSWSNGQVYIMGASADGINAILAMRQQQQELGQWLIFSLGVGYAAAFQGGALKQNLAKEWLKGMQDYRPDAPSYYETVLLPHEQYGDWWQQRTLNNDSTITFPSIFWAGWYDIFLQPMMDTFEGYLYKSVDPQQSRMIIGPRGHCLTEHPFLFPDDRYAEVWSYETALSIYGNGTLPASPLYPRWQRAMAKYLGVDGYKAAHNLERYTLYVMGPSRGAPPSADVTAVAAENTTGMYWTTSPEFPQATTHNLFLDDAERLQELNPATQNSKTYLYNPNNTVPTVGGNNLELACGPHDQRPVENRSDVLVFTTGPMIEDTAVVGRIRVRLFVSSDRVDTDFTVKISDVYPLLKGGDSILIGDSIQRMRWRNGPEQNAAPMEAGEIYEITIDLWPTAYIFAKGHRLRLVVSSSNYPRFSANPNNGLPLDQSGPILAANNTIYFGGDTPSAVELPVVSAEQIPRNVPIP</sequence>
<dbReference type="InParanoid" id="A9VD89"/>
<dbReference type="InterPro" id="IPR013736">
    <property type="entry name" value="Xaa-Pro_dipept_C"/>
</dbReference>
<dbReference type="SUPFAM" id="SSF49785">
    <property type="entry name" value="Galactose-binding domain-like"/>
    <property type="match status" value="1"/>
</dbReference>
<organism evidence="4 5">
    <name type="scientific">Monosiga brevicollis</name>
    <name type="common">Choanoflagellate</name>
    <dbReference type="NCBI Taxonomy" id="81824"/>
    <lineage>
        <taxon>Eukaryota</taxon>
        <taxon>Choanoflagellata</taxon>
        <taxon>Craspedida</taxon>
        <taxon>Salpingoecidae</taxon>
        <taxon>Monosiga</taxon>
    </lineage>
</organism>
<keyword evidence="1" id="KW-0378">Hydrolase</keyword>
<dbReference type="PANTHER" id="PTHR43056">
    <property type="entry name" value="PEPTIDASE S9 PROLYL OLIGOPEPTIDASE"/>
    <property type="match status" value="1"/>
</dbReference>